<evidence type="ECO:0000313" key="5">
    <source>
        <dbReference type="Proteomes" id="UP000293925"/>
    </source>
</evidence>
<comment type="similarity">
    <text evidence="1">Belongs to the 'GDXG' lipolytic enzyme family.</text>
</comment>
<dbReference type="AlphaFoldDB" id="A0A4R0Q1H7"/>
<dbReference type="RefSeq" id="WP_131530779.1">
    <property type="nucleotide sequence ID" value="NZ_SJSO01000009.1"/>
</dbReference>
<dbReference type="PANTHER" id="PTHR48081:SF8">
    <property type="entry name" value="ALPHA_BETA HYDROLASE FOLD-3 DOMAIN-CONTAINING PROTEIN-RELATED"/>
    <property type="match status" value="1"/>
</dbReference>
<sequence>MNITATQNQFIPSVSADSALSKETKVFLNALNSSGSQPIESLAPVAARQVLVGAQASKTVDLSGISESELIINADGYQIALNIVKPEGSTAELPAFIFIHGGGWVLGDYPTHKRMVRDLVILSGCSGIFINYTPAPDAQYPRQPDEIFAATKWIAKHGHEIGIDGKRLALVGNSAGGNMATVTALKSKENDGPEIKLQILFWPTVNSDFETGSYRRYGQERFLTTPLITWMYENYIPDHEQRKEIYAAPLLATKDQLTGLPPTLIQVGEADIFYDECLAYGRKLDEAGVRVTTMVYAGAIHDFGLLNPLSDTPQSKSLFLHAAAELKAYLKPEIS</sequence>
<dbReference type="Pfam" id="PF07859">
    <property type="entry name" value="Abhydrolase_3"/>
    <property type="match status" value="1"/>
</dbReference>
<accession>A0A4R0Q1H7</accession>
<name>A0A4R0Q1H7_9SPHI</name>
<dbReference type="GO" id="GO:0016787">
    <property type="term" value="F:hydrolase activity"/>
    <property type="evidence" value="ECO:0007669"/>
    <property type="project" value="UniProtKB-KW"/>
</dbReference>
<dbReference type="InterPro" id="IPR050300">
    <property type="entry name" value="GDXG_lipolytic_enzyme"/>
</dbReference>
<protein>
    <submittedName>
        <fullName evidence="4">Alpha/beta hydrolase</fullName>
    </submittedName>
</protein>
<keyword evidence="5" id="KW-1185">Reference proteome</keyword>
<evidence type="ECO:0000256" key="2">
    <source>
        <dbReference type="ARBA" id="ARBA00022801"/>
    </source>
</evidence>
<gene>
    <name evidence="4" type="ORF">EZ456_12950</name>
</gene>
<dbReference type="PROSITE" id="PS01173">
    <property type="entry name" value="LIPASE_GDXG_HIS"/>
    <property type="match status" value="1"/>
</dbReference>
<dbReference type="SUPFAM" id="SSF53474">
    <property type="entry name" value="alpha/beta-Hydrolases"/>
    <property type="match status" value="1"/>
</dbReference>
<dbReference type="EMBL" id="SJSO01000009">
    <property type="protein sequence ID" value="TCD26497.1"/>
    <property type="molecule type" value="Genomic_DNA"/>
</dbReference>
<proteinExistence type="inferred from homology"/>
<comment type="caution">
    <text evidence="4">The sequence shown here is derived from an EMBL/GenBank/DDBJ whole genome shotgun (WGS) entry which is preliminary data.</text>
</comment>
<reference evidence="4 5" key="1">
    <citation type="submission" date="2019-02" db="EMBL/GenBank/DDBJ databases">
        <title>Pedobacter sp. RP-3-21 sp. nov., isolated from Arctic soil.</title>
        <authorList>
            <person name="Dahal R.H."/>
        </authorList>
    </citation>
    <scope>NUCLEOTIDE SEQUENCE [LARGE SCALE GENOMIC DNA]</scope>
    <source>
        <strain evidence="4 5">RP-3-21</strain>
    </source>
</reference>
<evidence type="ECO:0000256" key="1">
    <source>
        <dbReference type="ARBA" id="ARBA00010515"/>
    </source>
</evidence>
<dbReference type="InterPro" id="IPR029058">
    <property type="entry name" value="AB_hydrolase_fold"/>
</dbReference>
<evidence type="ECO:0000313" key="4">
    <source>
        <dbReference type="EMBL" id="TCD26497.1"/>
    </source>
</evidence>
<dbReference type="InterPro" id="IPR013094">
    <property type="entry name" value="AB_hydrolase_3"/>
</dbReference>
<organism evidence="4 5">
    <name type="scientific">Pedobacter psychrodurus</name>
    <dbReference type="NCBI Taxonomy" id="2530456"/>
    <lineage>
        <taxon>Bacteria</taxon>
        <taxon>Pseudomonadati</taxon>
        <taxon>Bacteroidota</taxon>
        <taxon>Sphingobacteriia</taxon>
        <taxon>Sphingobacteriales</taxon>
        <taxon>Sphingobacteriaceae</taxon>
        <taxon>Pedobacter</taxon>
    </lineage>
</organism>
<keyword evidence="2 4" id="KW-0378">Hydrolase</keyword>
<dbReference type="Gene3D" id="3.40.50.1820">
    <property type="entry name" value="alpha/beta hydrolase"/>
    <property type="match status" value="1"/>
</dbReference>
<feature type="domain" description="Alpha/beta hydrolase fold-3" evidence="3">
    <location>
        <begin position="97"/>
        <end position="303"/>
    </location>
</feature>
<dbReference type="Proteomes" id="UP000293925">
    <property type="component" value="Unassembled WGS sequence"/>
</dbReference>
<dbReference type="OrthoDB" id="9815425at2"/>
<dbReference type="PANTHER" id="PTHR48081">
    <property type="entry name" value="AB HYDROLASE SUPERFAMILY PROTEIN C4A8.06C"/>
    <property type="match status" value="1"/>
</dbReference>
<evidence type="ECO:0000259" key="3">
    <source>
        <dbReference type="Pfam" id="PF07859"/>
    </source>
</evidence>
<dbReference type="InterPro" id="IPR002168">
    <property type="entry name" value="Lipase_GDXG_HIS_AS"/>
</dbReference>